<dbReference type="HOGENOM" id="CLU_1610650_0_0_1"/>
<protein>
    <recommendedName>
        <fullName evidence="3">Secreted in xylem 7</fullName>
    </recommendedName>
</protein>
<feature type="signal peptide" evidence="1">
    <location>
        <begin position="1"/>
        <end position="22"/>
    </location>
</feature>
<dbReference type="AlphaFoldDB" id="W9Z587"/>
<accession>W9Z587</accession>
<keyword evidence="1" id="KW-0732">Signal</keyword>
<reference evidence="2" key="2">
    <citation type="submission" date="2014-02" db="EMBL/GenBank/DDBJ databases">
        <title>Annotation of the Genome Sequence of Fusarium oxysporum f. sp. melonis 26406.</title>
        <authorList>
            <consortium name="The Broad Institute Genomics Platform"/>
            <person name="Ma L.-J."/>
            <person name="Corby-Kistler H."/>
            <person name="Broz K."/>
            <person name="Gale L.R."/>
            <person name="Jonkers W."/>
            <person name="O'Donnell K."/>
            <person name="Ploetz R."/>
            <person name="Steinberg C."/>
            <person name="Schwartz D.C."/>
            <person name="VanEtten H."/>
            <person name="Zhou S."/>
            <person name="Young S.K."/>
            <person name="Zeng Q."/>
            <person name="Gargeya S."/>
            <person name="Fitzgerald M."/>
            <person name="Abouelleil A."/>
            <person name="Alvarado L."/>
            <person name="Chapman S.B."/>
            <person name="Gainer-Dewar J."/>
            <person name="Goldberg J."/>
            <person name="Griggs A."/>
            <person name="Gujja S."/>
            <person name="Hansen M."/>
            <person name="Howarth C."/>
            <person name="Imamovic A."/>
            <person name="Ireland A."/>
            <person name="Larimer J."/>
            <person name="McCowan C."/>
            <person name="Murphy C."/>
            <person name="Pearson M."/>
            <person name="Poon T.W."/>
            <person name="Priest M."/>
            <person name="Roberts A."/>
            <person name="Saif S."/>
            <person name="Shea T."/>
            <person name="Sykes S."/>
            <person name="Wortman J."/>
            <person name="Nusbaum C."/>
            <person name="Birren B."/>
        </authorList>
    </citation>
    <scope>NUCLEOTIDE SEQUENCE</scope>
    <source>
        <strain evidence="2">26406</strain>
    </source>
</reference>
<evidence type="ECO:0008006" key="3">
    <source>
        <dbReference type="Google" id="ProtNLM"/>
    </source>
</evidence>
<evidence type="ECO:0000256" key="1">
    <source>
        <dbReference type="SAM" id="SignalP"/>
    </source>
</evidence>
<organism evidence="2">
    <name type="scientific">Fusarium oxysporum f. sp. melonis 26406</name>
    <dbReference type="NCBI Taxonomy" id="1089452"/>
    <lineage>
        <taxon>Eukaryota</taxon>
        <taxon>Fungi</taxon>
        <taxon>Dikarya</taxon>
        <taxon>Ascomycota</taxon>
        <taxon>Pezizomycotina</taxon>
        <taxon>Sordariomycetes</taxon>
        <taxon>Hypocreomycetidae</taxon>
        <taxon>Hypocreales</taxon>
        <taxon>Nectriaceae</taxon>
        <taxon>Fusarium</taxon>
        <taxon>Fusarium oxysporum species complex</taxon>
    </lineage>
</organism>
<dbReference type="Proteomes" id="UP000030703">
    <property type="component" value="Unassembled WGS sequence"/>
</dbReference>
<name>W9Z587_FUSOX</name>
<reference evidence="2" key="1">
    <citation type="submission" date="2012-04" db="EMBL/GenBank/DDBJ databases">
        <title>The Genome Sequence of Fusarium oxysporum melonis.</title>
        <authorList>
            <consortium name="The Broad Institute Genome Sequencing Platform"/>
            <person name="Ma L.-J."/>
            <person name="Gale L.R."/>
            <person name="Schwartz D.C."/>
            <person name="Zhou S."/>
            <person name="Corby-Kistler H."/>
            <person name="Young S.K."/>
            <person name="Zeng Q."/>
            <person name="Gargeya S."/>
            <person name="Fitzgerald M."/>
            <person name="Haas B."/>
            <person name="Abouelleil A."/>
            <person name="Alvarado L."/>
            <person name="Arachchi H.M."/>
            <person name="Berlin A."/>
            <person name="Brown A."/>
            <person name="Chapman S.B."/>
            <person name="Chen Z."/>
            <person name="Dunbar C."/>
            <person name="Freedman E."/>
            <person name="Gearin G."/>
            <person name="Goldberg J."/>
            <person name="Griggs A."/>
            <person name="Gujja S."/>
            <person name="Heiman D."/>
            <person name="Howarth C."/>
            <person name="Larson L."/>
            <person name="Lui A."/>
            <person name="MacDonald P.J.P."/>
            <person name="Montmayeur A."/>
            <person name="Murphy C."/>
            <person name="Neiman D."/>
            <person name="Pearson M."/>
            <person name="Priest M."/>
            <person name="Roberts A."/>
            <person name="Saif S."/>
            <person name="Shea T."/>
            <person name="Shenoy N."/>
            <person name="Sisk P."/>
            <person name="Stolte C."/>
            <person name="Sykes S."/>
            <person name="Wortman J."/>
            <person name="Nusbaum C."/>
            <person name="Birren B."/>
        </authorList>
    </citation>
    <scope>NUCLEOTIDE SEQUENCE</scope>
    <source>
        <strain evidence="2">26406</strain>
    </source>
</reference>
<dbReference type="OrthoDB" id="5001351at2759"/>
<feature type="chain" id="PRO_5004934752" description="Secreted in xylem 7" evidence="1">
    <location>
        <begin position="23"/>
        <end position="154"/>
    </location>
</feature>
<dbReference type="EMBL" id="KI980565">
    <property type="protein sequence ID" value="EXK23787.1"/>
    <property type="molecule type" value="Genomic_DNA"/>
</dbReference>
<gene>
    <name evidence="2" type="ORF">FOMG_19453</name>
</gene>
<dbReference type="VEuPathDB" id="FungiDB:FOMG_19453"/>
<proteinExistence type="predicted"/>
<sequence length="154" mass="17575">MHARPFMAIYLSLAWLYSLVMAQSNPVPLTLPWVESFGRPTGFDYHWSFDTSSIPSDPLHPTRRLQNGAEINVFRATLDANHNQPVIHIHMEPTSSHTEVHWQIYHGGNIVARYNSVGQRVSSEMTATSSGTFAMIPYRAGITITIYWRLEQEF</sequence>
<evidence type="ECO:0000313" key="2">
    <source>
        <dbReference type="EMBL" id="EXK23787.1"/>
    </source>
</evidence>